<dbReference type="Proteomes" id="UP000763447">
    <property type="component" value="Unassembled WGS sequence"/>
</dbReference>
<dbReference type="InterPro" id="IPR004136">
    <property type="entry name" value="NMO"/>
</dbReference>
<gene>
    <name evidence="6" type="ORF">HC026_02895</name>
</gene>
<reference evidence="6 7" key="1">
    <citation type="submission" date="2020-04" db="EMBL/GenBank/DDBJ databases">
        <title>A novel species of genus Lactobacillus that was isolated from fermented food Zha-chili.</title>
        <authorList>
            <person name="Zhang Z."/>
        </authorList>
    </citation>
    <scope>NUCLEOTIDE SEQUENCE [LARGE SCALE GENOMIC DNA]</scope>
    <source>
        <strain evidence="7">HBUAS51383</strain>
    </source>
</reference>
<dbReference type="InterPro" id="IPR013785">
    <property type="entry name" value="Aldolase_TIM"/>
</dbReference>
<keyword evidence="5" id="KW-0560">Oxidoreductase</keyword>
<evidence type="ECO:0000256" key="1">
    <source>
        <dbReference type="ARBA" id="ARBA00003535"/>
    </source>
</evidence>
<evidence type="ECO:0000256" key="2">
    <source>
        <dbReference type="ARBA" id="ARBA00013457"/>
    </source>
</evidence>
<dbReference type="CDD" id="cd04730">
    <property type="entry name" value="NPD_like"/>
    <property type="match status" value="1"/>
</dbReference>
<sequence length="301" mass="31040">MQLTNLLHIQKPIIQGAMARISKPVLVGAVSNAGGLGVLTTTDSSAQLLQSDLKAIRQATKNPFGVNLMLQQPNISELLPVLLANPVPVVFTSAGNPAPFLKDLLDVGTLVIPVIPSVKIARKMADIGASAVVAEGMESGGHIGIETTMTLVPQVAEAVKIPVIAAGGIGTQAGVKAAFALGATGVQVGTAFLVAEETPVADNYKQLVIQANDNGTVVTGTGANRVRSLKTPLTEKLLATIDSDTFNQLSSGSLQRAISGDIEHGTFMAGQSAGMITKIQPAKAIVTELNKGVPTIIEELF</sequence>
<evidence type="ECO:0000313" key="7">
    <source>
        <dbReference type="Proteomes" id="UP000763447"/>
    </source>
</evidence>
<protein>
    <recommendedName>
        <fullName evidence="2">Probable nitronate monooxygenase</fullName>
    </recommendedName>
</protein>
<comment type="caution">
    <text evidence="6">The sequence shown here is derived from an EMBL/GenBank/DDBJ whole genome shotgun (WGS) entry which is preliminary data.</text>
</comment>
<dbReference type="Pfam" id="PF03060">
    <property type="entry name" value="NMO"/>
    <property type="match status" value="2"/>
</dbReference>
<organism evidence="6 7">
    <name type="scientific">Secundilactobacillus angelensis</name>
    <dbReference type="NCBI Taxonomy" id="2722706"/>
    <lineage>
        <taxon>Bacteria</taxon>
        <taxon>Bacillati</taxon>
        <taxon>Bacillota</taxon>
        <taxon>Bacilli</taxon>
        <taxon>Lactobacillales</taxon>
        <taxon>Lactobacillaceae</taxon>
        <taxon>Secundilactobacillus</taxon>
    </lineage>
</organism>
<keyword evidence="3" id="KW-0285">Flavoprotein</keyword>
<evidence type="ECO:0000256" key="5">
    <source>
        <dbReference type="ARBA" id="ARBA00023002"/>
    </source>
</evidence>
<dbReference type="RefSeq" id="WP_168924490.1">
    <property type="nucleotide sequence ID" value="NZ_JAAXLJ010000004.1"/>
</dbReference>
<dbReference type="PANTHER" id="PTHR32332">
    <property type="entry name" value="2-NITROPROPANE DIOXYGENASE"/>
    <property type="match status" value="1"/>
</dbReference>
<dbReference type="PANTHER" id="PTHR32332:SF20">
    <property type="entry name" value="2-NITROPROPANE DIOXYGENASE-LIKE PROTEIN"/>
    <property type="match status" value="1"/>
</dbReference>
<keyword evidence="7" id="KW-1185">Reference proteome</keyword>
<accession>A0ABX1KXL3</accession>
<comment type="function">
    <text evidence="1">Nitronate monooxygenase that uses molecular oxygen to catalyze the oxidative denitrification of alkyl nitronates. Acts on propionate 3-nitronate (P3N), the presumed physiological substrate. Probably functions in the detoxification of P3N, a metabolic poison produced by plants and fungi as a defense mechanism.</text>
</comment>
<dbReference type="SUPFAM" id="SSF51412">
    <property type="entry name" value="Inosine monophosphate dehydrogenase (IMPDH)"/>
    <property type="match status" value="1"/>
</dbReference>
<evidence type="ECO:0000256" key="3">
    <source>
        <dbReference type="ARBA" id="ARBA00022630"/>
    </source>
</evidence>
<evidence type="ECO:0000256" key="4">
    <source>
        <dbReference type="ARBA" id="ARBA00022643"/>
    </source>
</evidence>
<evidence type="ECO:0000313" key="6">
    <source>
        <dbReference type="EMBL" id="NLR17865.1"/>
    </source>
</evidence>
<keyword evidence="4" id="KW-0288">FMN</keyword>
<dbReference type="Gene3D" id="3.20.20.70">
    <property type="entry name" value="Aldolase class I"/>
    <property type="match status" value="1"/>
</dbReference>
<dbReference type="EMBL" id="JAAXLJ010000004">
    <property type="protein sequence ID" value="NLR17865.1"/>
    <property type="molecule type" value="Genomic_DNA"/>
</dbReference>
<proteinExistence type="predicted"/>
<name>A0ABX1KXL3_9LACO</name>